<dbReference type="GO" id="GO:0005829">
    <property type="term" value="C:cytosol"/>
    <property type="evidence" value="ECO:0007669"/>
    <property type="project" value="TreeGrafter"/>
</dbReference>
<organism evidence="3">
    <name type="scientific">Demequina capsici</name>
    <dbReference type="NCBI Taxonomy" id="3075620"/>
    <lineage>
        <taxon>Bacteria</taxon>
        <taxon>Bacillati</taxon>
        <taxon>Actinomycetota</taxon>
        <taxon>Actinomycetes</taxon>
        <taxon>Micrococcales</taxon>
        <taxon>Demequinaceae</taxon>
        <taxon>Demequina</taxon>
    </lineage>
</organism>
<dbReference type="Pfam" id="PF03070">
    <property type="entry name" value="TENA_THI-4"/>
    <property type="match status" value="1"/>
</dbReference>
<dbReference type="Proteomes" id="UP001303408">
    <property type="component" value="Chromosome"/>
</dbReference>
<dbReference type="RefSeq" id="WP_313542786.1">
    <property type="nucleotide sequence ID" value="NZ_CP134880.1"/>
</dbReference>
<proteinExistence type="predicted"/>
<dbReference type="KEGG" id="dcp:RN607_11925"/>
<dbReference type="InterPro" id="IPR050967">
    <property type="entry name" value="Thiamine_Salvage_TenA"/>
</dbReference>
<dbReference type="PANTHER" id="PTHR43198:SF2">
    <property type="entry name" value="SI:CH1073-67J19.1-RELATED"/>
    <property type="match status" value="1"/>
</dbReference>
<evidence type="ECO:0000256" key="1">
    <source>
        <dbReference type="ARBA" id="ARBA00004948"/>
    </source>
</evidence>
<reference evidence="3" key="1">
    <citation type="submission" date="2023-09" db="EMBL/GenBank/DDBJ databases">
        <title>Demequina sp. a novel bacteria isolated from Capsicum annuum.</title>
        <authorList>
            <person name="Humaira Z."/>
            <person name="Lee J."/>
            <person name="Cho D."/>
        </authorList>
    </citation>
    <scope>NUCLEOTIDE SEQUENCE</scope>
    <source>
        <strain evidence="3">PMTSA13</strain>
    </source>
</reference>
<feature type="domain" description="Thiaminase-2/PQQC" evidence="2">
    <location>
        <begin position="17"/>
        <end position="217"/>
    </location>
</feature>
<name>A0AA96FED7_9MICO</name>
<protein>
    <submittedName>
        <fullName evidence="3">TenA family protein</fullName>
    </submittedName>
</protein>
<evidence type="ECO:0000259" key="2">
    <source>
        <dbReference type="Pfam" id="PF03070"/>
    </source>
</evidence>
<dbReference type="InterPro" id="IPR016084">
    <property type="entry name" value="Haem_Oase-like_multi-hlx"/>
</dbReference>
<sequence>MRGLGSSHEMRDAAGVAWTALLTHGFPVALADATLPPERFRFYVSQNLLYLPEYARVIAFAAARSADGAELAEHTESLVNIVATELPQNRRLLDAISQLAPTAMPGEGVKAPATLAYTSWLLSTAATGTSLDIAAAILPCAWSYGEIARGLVGGAAEHPVYTEWLRFFASDEYDAVVVRQRGAFDAALATQDDDARARLADIFLMGCRLERSFWDQGLAMQHWDDVAA</sequence>
<dbReference type="Gene3D" id="1.20.910.10">
    <property type="entry name" value="Heme oxygenase-like"/>
    <property type="match status" value="1"/>
</dbReference>
<comment type="pathway">
    <text evidence="1">Cofactor biosynthesis; thiamine diphosphate biosynthesis.</text>
</comment>
<dbReference type="EMBL" id="CP134880">
    <property type="protein sequence ID" value="WNM26900.1"/>
    <property type="molecule type" value="Genomic_DNA"/>
</dbReference>
<dbReference type="AlphaFoldDB" id="A0AA96FED7"/>
<accession>A0AA96FED7</accession>
<dbReference type="PANTHER" id="PTHR43198">
    <property type="entry name" value="BIFUNCTIONAL TH2 PROTEIN"/>
    <property type="match status" value="1"/>
</dbReference>
<dbReference type="InterPro" id="IPR004305">
    <property type="entry name" value="Thiaminase-2/PQQC"/>
</dbReference>
<evidence type="ECO:0000313" key="3">
    <source>
        <dbReference type="EMBL" id="WNM26900.1"/>
    </source>
</evidence>
<dbReference type="SUPFAM" id="SSF48613">
    <property type="entry name" value="Heme oxygenase-like"/>
    <property type="match status" value="1"/>
</dbReference>
<gene>
    <name evidence="3" type="ORF">RN607_11925</name>
</gene>
<dbReference type="CDD" id="cd16099">
    <property type="entry name" value="TenA_PqqC-like"/>
    <property type="match status" value="1"/>
</dbReference>